<dbReference type="EnsemblPlants" id="LPERR03G08800.1">
    <property type="protein sequence ID" value="LPERR03G08800.1"/>
    <property type="gene ID" value="LPERR03G08800"/>
</dbReference>
<reference evidence="2" key="3">
    <citation type="submission" date="2015-04" db="UniProtKB">
        <authorList>
            <consortium name="EnsemblPlants"/>
        </authorList>
    </citation>
    <scope>IDENTIFICATION</scope>
</reference>
<evidence type="ECO:0000313" key="2">
    <source>
        <dbReference type="EnsemblPlants" id="LPERR03G08800.1"/>
    </source>
</evidence>
<organism evidence="2 3">
    <name type="scientific">Leersia perrieri</name>
    <dbReference type="NCBI Taxonomy" id="77586"/>
    <lineage>
        <taxon>Eukaryota</taxon>
        <taxon>Viridiplantae</taxon>
        <taxon>Streptophyta</taxon>
        <taxon>Embryophyta</taxon>
        <taxon>Tracheophyta</taxon>
        <taxon>Spermatophyta</taxon>
        <taxon>Magnoliopsida</taxon>
        <taxon>Liliopsida</taxon>
        <taxon>Poales</taxon>
        <taxon>Poaceae</taxon>
        <taxon>BOP clade</taxon>
        <taxon>Oryzoideae</taxon>
        <taxon>Oryzeae</taxon>
        <taxon>Oryzinae</taxon>
        <taxon>Leersia</taxon>
    </lineage>
</organism>
<dbReference type="Gramene" id="LPERR03G08800.1">
    <property type="protein sequence ID" value="LPERR03G08800.1"/>
    <property type="gene ID" value="LPERR03G08800"/>
</dbReference>
<dbReference type="HOGENOM" id="CLU_2545916_0_0_1"/>
<evidence type="ECO:0000256" key="1">
    <source>
        <dbReference type="SAM" id="MobiDB-lite"/>
    </source>
</evidence>
<reference evidence="3" key="2">
    <citation type="submission" date="2013-12" db="EMBL/GenBank/DDBJ databases">
        <authorList>
            <person name="Yu Y."/>
            <person name="Lee S."/>
            <person name="de Baynast K."/>
            <person name="Wissotski M."/>
            <person name="Liu L."/>
            <person name="Talag J."/>
            <person name="Goicoechea J."/>
            <person name="Angelova A."/>
            <person name="Jetty R."/>
            <person name="Kudrna D."/>
            <person name="Golser W."/>
            <person name="Rivera L."/>
            <person name="Zhang J."/>
            <person name="Wing R."/>
        </authorList>
    </citation>
    <scope>NUCLEOTIDE SEQUENCE</scope>
</reference>
<dbReference type="Proteomes" id="UP000032180">
    <property type="component" value="Chromosome 3"/>
</dbReference>
<sequence>MCGTSTLSFTILFDEPLAIPFDELYISSREPFGYPSGKGHDAGVGKKTREDTGNRRRQETKVRSRTPWRFFGGSGGRLKTTPV</sequence>
<feature type="region of interest" description="Disordered" evidence="1">
    <location>
        <begin position="34"/>
        <end position="83"/>
    </location>
</feature>
<accession>A0A0D9VRP1</accession>
<reference evidence="2 3" key="1">
    <citation type="submission" date="2012-08" db="EMBL/GenBank/DDBJ databases">
        <title>Oryza genome evolution.</title>
        <authorList>
            <person name="Wing R.A."/>
        </authorList>
    </citation>
    <scope>NUCLEOTIDE SEQUENCE</scope>
</reference>
<dbReference type="AlphaFoldDB" id="A0A0D9VRP1"/>
<name>A0A0D9VRP1_9ORYZ</name>
<feature type="compositionally biased region" description="Basic and acidic residues" evidence="1">
    <location>
        <begin position="38"/>
        <end position="62"/>
    </location>
</feature>
<evidence type="ECO:0000313" key="3">
    <source>
        <dbReference type="Proteomes" id="UP000032180"/>
    </source>
</evidence>
<keyword evidence="3" id="KW-1185">Reference proteome</keyword>
<protein>
    <submittedName>
        <fullName evidence="2">Uncharacterized protein</fullName>
    </submittedName>
</protein>
<proteinExistence type="predicted"/>